<dbReference type="GO" id="GO:0003677">
    <property type="term" value="F:DNA binding"/>
    <property type="evidence" value="ECO:0007669"/>
    <property type="project" value="UniProtKB-UniRule"/>
</dbReference>
<dbReference type="InterPro" id="IPR001207">
    <property type="entry name" value="Transposase_mutator"/>
</dbReference>
<organism evidence="7 8">
    <name type="scientific">Actinospica durhamensis</name>
    <dbReference type="NCBI Taxonomy" id="1508375"/>
    <lineage>
        <taxon>Bacteria</taxon>
        <taxon>Bacillati</taxon>
        <taxon>Actinomycetota</taxon>
        <taxon>Actinomycetes</taxon>
        <taxon>Catenulisporales</taxon>
        <taxon>Actinospicaceae</taxon>
        <taxon>Actinospica</taxon>
    </lineage>
</organism>
<comment type="function">
    <text evidence="1 6">Required for the transposition of the insertion element.</text>
</comment>
<protein>
    <recommendedName>
        <fullName evidence="6">Mutator family transposase</fullName>
    </recommendedName>
</protein>
<dbReference type="Pfam" id="PF00872">
    <property type="entry name" value="Transposase_mut"/>
    <property type="match status" value="1"/>
</dbReference>
<keyword evidence="8" id="KW-1185">Reference proteome</keyword>
<proteinExistence type="inferred from homology"/>
<keyword evidence="4 6" id="KW-0238">DNA-binding</keyword>
<evidence type="ECO:0000256" key="3">
    <source>
        <dbReference type="ARBA" id="ARBA00022578"/>
    </source>
</evidence>
<comment type="caution">
    <text evidence="7">The sequence shown here is derived from an EMBL/GenBank/DDBJ whole genome shotgun (WGS) entry which is preliminary data.</text>
</comment>
<dbReference type="PANTHER" id="PTHR33217:SF7">
    <property type="entry name" value="TRANSPOSASE FOR INSERTION SEQUENCE ELEMENT IS1081"/>
    <property type="match status" value="1"/>
</dbReference>
<evidence type="ECO:0000256" key="4">
    <source>
        <dbReference type="ARBA" id="ARBA00023125"/>
    </source>
</evidence>
<dbReference type="GO" id="GO:0004803">
    <property type="term" value="F:transposase activity"/>
    <property type="evidence" value="ECO:0007669"/>
    <property type="project" value="UniProtKB-UniRule"/>
</dbReference>
<dbReference type="Proteomes" id="UP000675781">
    <property type="component" value="Unassembled WGS sequence"/>
</dbReference>
<name>A0A941EZQ5_9ACTN</name>
<reference evidence="7" key="1">
    <citation type="submission" date="2021-04" db="EMBL/GenBank/DDBJ databases">
        <title>Genome based classification of Actinospica acidithermotolerans sp. nov., an actinobacterium isolated from an Indonesian hot spring.</title>
        <authorList>
            <person name="Kusuma A.B."/>
            <person name="Putra K.E."/>
            <person name="Nafisah S."/>
            <person name="Loh J."/>
            <person name="Nouioui I."/>
            <person name="Goodfellow M."/>
        </authorList>
    </citation>
    <scope>NUCLEOTIDE SEQUENCE</scope>
    <source>
        <strain evidence="7">CSCA 57</strain>
    </source>
</reference>
<keyword evidence="6" id="KW-0814">Transposable element</keyword>
<evidence type="ECO:0000256" key="1">
    <source>
        <dbReference type="ARBA" id="ARBA00002190"/>
    </source>
</evidence>
<dbReference type="AlphaFoldDB" id="A0A941EZQ5"/>
<dbReference type="NCBIfam" id="NF033543">
    <property type="entry name" value="transpos_IS256"/>
    <property type="match status" value="1"/>
</dbReference>
<evidence type="ECO:0000313" key="7">
    <source>
        <dbReference type="EMBL" id="MBR7839718.1"/>
    </source>
</evidence>
<sequence>MKKNVPALRLLEAPDTAPGKPELPEELAAVLGDIAGAAREGLLALSVAAGMAVMQAMFEQEITEAVGPKGRHDAARTAVRHGRERGSVTLGGRKVEVTRPRARTLEGAEVALAAYQAFAAEDQLTAVVMEKMLAGVATRRQARTLEPVGAAVASAAKSTSRSAVSRRFVRETEIALDELLAAPLAGLDVKVLMVDGVHMADHCMVVALGTGADGTKTPLGLWEGATENKAVVTALLADLVERGLSAEGGLLAVVDGGKALAAGLKAVFGNTVVIQRCQIHKRRNVIEHLPEAERAWVGRKLDAILADANPDRGEQAARDLAKALERKHPGAAASLREGLPELFTVARLGITGTLARTLISSNPIESMFSIARRVNRNVTRWRDGMMVMRQAAAGMKQAATQFRRVKGHKQMPALITALEETTRTEHADKPVKQLRAA</sequence>
<evidence type="ECO:0000313" key="8">
    <source>
        <dbReference type="Proteomes" id="UP000675781"/>
    </source>
</evidence>
<dbReference type="PANTHER" id="PTHR33217">
    <property type="entry name" value="TRANSPOSASE FOR INSERTION SEQUENCE ELEMENT IS1081"/>
    <property type="match status" value="1"/>
</dbReference>
<accession>A0A941EZQ5</accession>
<evidence type="ECO:0000256" key="2">
    <source>
        <dbReference type="ARBA" id="ARBA00010961"/>
    </source>
</evidence>
<keyword evidence="3 6" id="KW-0815">Transposition</keyword>
<evidence type="ECO:0000256" key="6">
    <source>
        <dbReference type="RuleBase" id="RU365089"/>
    </source>
</evidence>
<dbReference type="GO" id="GO:0006313">
    <property type="term" value="P:DNA transposition"/>
    <property type="evidence" value="ECO:0007669"/>
    <property type="project" value="UniProtKB-UniRule"/>
</dbReference>
<keyword evidence="5 6" id="KW-0233">DNA recombination</keyword>
<comment type="similarity">
    <text evidence="2 6">Belongs to the transposase mutator family.</text>
</comment>
<dbReference type="EMBL" id="JAGSOG010000568">
    <property type="protein sequence ID" value="MBR7839718.1"/>
    <property type="molecule type" value="Genomic_DNA"/>
</dbReference>
<gene>
    <name evidence="7" type="ORF">KDL01_41090</name>
</gene>
<evidence type="ECO:0000256" key="5">
    <source>
        <dbReference type="ARBA" id="ARBA00023172"/>
    </source>
</evidence>